<feature type="compositionally biased region" description="Polar residues" evidence="1">
    <location>
        <begin position="23"/>
        <end position="34"/>
    </location>
</feature>
<name>A0A2P2R0V8_RHIMU</name>
<dbReference type="AlphaFoldDB" id="A0A2P2R0V8"/>
<reference evidence="2" key="1">
    <citation type="submission" date="2018-02" db="EMBL/GenBank/DDBJ databases">
        <title>Rhizophora mucronata_Transcriptome.</title>
        <authorList>
            <person name="Meera S.P."/>
            <person name="Sreeshan A."/>
            <person name="Augustine A."/>
        </authorList>
    </citation>
    <scope>NUCLEOTIDE SEQUENCE</scope>
    <source>
        <tissue evidence="2">Leaf</tissue>
    </source>
</reference>
<accession>A0A2P2R0V8</accession>
<protein>
    <submittedName>
        <fullName evidence="2">Myb family transcription factor family protein</fullName>
    </submittedName>
</protein>
<feature type="region of interest" description="Disordered" evidence="1">
    <location>
        <begin position="15"/>
        <end position="34"/>
    </location>
</feature>
<sequence>MPCLQWQNLLTPALNSPHPIQGFHQTPTPPSISMANSSKFPPAIAMATISSNKTTFIINITMAITTHSSHNHSQG</sequence>
<evidence type="ECO:0000313" key="2">
    <source>
        <dbReference type="EMBL" id="MBX72860.1"/>
    </source>
</evidence>
<proteinExistence type="predicted"/>
<dbReference type="EMBL" id="GGEC01092376">
    <property type="protein sequence ID" value="MBX72860.1"/>
    <property type="molecule type" value="Transcribed_RNA"/>
</dbReference>
<evidence type="ECO:0000256" key="1">
    <source>
        <dbReference type="SAM" id="MobiDB-lite"/>
    </source>
</evidence>
<organism evidence="2">
    <name type="scientific">Rhizophora mucronata</name>
    <name type="common">Asiatic mangrove</name>
    <dbReference type="NCBI Taxonomy" id="61149"/>
    <lineage>
        <taxon>Eukaryota</taxon>
        <taxon>Viridiplantae</taxon>
        <taxon>Streptophyta</taxon>
        <taxon>Embryophyta</taxon>
        <taxon>Tracheophyta</taxon>
        <taxon>Spermatophyta</taxon>
        <taxon>Magnoliopsida</taxon>
        <taxon>eudicotyledons</taxon>
        <taxon>Gunneridae</taxon>
        <taxon>Pentapetalae</taxon>
        <taxon>rosids</taxon>
        <taxon>fabids</taxon>
        <taxon>Malpighiales</taxon>
        <taxon>Rhizophoraceae</taxon>
        <taxon>Rhizophora</taxon>
    </lineage>
</organism>